<dbReference type="AlphaFoldDB" id="A0A0L0GW27"/>
<accession>A0A0L0GW27</accession>
<name>A0A0L0GW27_9ENTR</name>
<evidence type="ECO:0000313" key="1">
    <source>
        <dbReference type="EMBL" id="KNC92658.1"/>
    </source>
</evidence>
<gene>
    <name evidence="1" type="ORF">GM31_22550</name>
</gene>
<dbReference type="Proteomes" id="UP000037393">
    <property type="component" value="Unassembled WGS sequence"/>
</dbReference>
<comment type="caution">
    <text evidence="1">The sequence shown here is derived from an EMBL/GenBank/DDBJ whole genome shotgun (WGS) entry which is preliminary data.</text>
</comment>
<evidence type="ECO:0000313" key="2">
    <source>
        <dbReference type="Proteomes" id="UP000037393"/>
    </source>
</evidence>
<dbReference type="PATRIC" id="fig|379893.4.peg.4571"/>
<protein>
    <submittedName>
        <fullName evidence="1">Uncharacterized protein</fullName>
    </submittedName>
</protein>
<keyword evidence="2" id="KW-1185">Reference proteome</keyword>
<proteinExistence type="predicted"/>
<sequence length="102" mass="11857">MPSTILFTLNIQPLIRQEYFSITASVFKKEVEHSDIRQACFFNGVDHFVVQWARFKKKANVNQQPYPKHIARGPESGSQQNSTSFLRNIYEFCVLQLSFDVV</sequence>
<reference evidence="1 2" key="1">
    <citation type="journal article" date="2015" name="Appl. Environ. Microbiol.">
        <title>The Enterobacterium Trabulsiella odontotermitis Presents Novel Adaptations Related to Its Association with Fungus-Growing Termites.</title>
        <authorList>
            <person name="Sapountzis P."/>
            <person name="Gruntjes T."/>
            <person name="Otani S."/>
            <person name="Estevez J."/>
            <person name="da Costa R.R."/>
            <person name="Plunkett G.3rd."/>
            <person name="Perna N.T."/>
            <person name="Poulsen M."/>
        </authorList>
    </citation>
    <scope>NUCLEOTIDE SEQUENCE [LARGE SCALE GENOMIC DNA]</scope>
    <source>
        <strain evidence="1 2">12</strain>
    </source>
</reference>
<organism evidence="1 2">
    <name type="scientific">Trabulsiella odontotermitis</name>
    <dbReference type="NCBI Taxonomy" id="379893"/>
    <lineage>
        <taxon>Bacteria</taxon>
        <taxon>Pseudomonadati</taxon>
        <taxon>Pseudomonadota</taxon>
        <taxon>Gammaproteobacteria</taxon>
        <taxon>Enterobacterales</taxon>
        <taxon>Enterobacteriaceae</taxon>
        <taxon>Trabulsiella</taxon>
    </lineage>
</organism>
<dbReference type="EMBL" id="JNGI01000076">
    <property type="protein sequence ID" value="KNC92658.1"/>
    <property type="molecule type" value="Genomic_DNA"/>
</dbReference>